<dbReference type="Pfam" id="PF03646">
    <property type="entry name" value="FlaG"/>
    <property type="match status" value="1"/>
</dbReference>
<dbReference type="NCBIfam" id="NF005834">
    <property type="entry name" value="PRK07738.1"/>
    <property type="match status" value="1"/>
</dbReference>
<dbReference type="AlphaFoldDB" id="A0A7S8CCK2"/>
<evidence type="ECO:0000313" key="2">
    <source>
        <dbReference type="EMBL" id="QPC47504.1"/>
    </source>
</evidence>
<accession>A0A7S8CCK2</accession>
<feature type="compositionally biased region" description="Polar residues" evidence="1">
    <location>
        <begin position="1"/>
        <end position="26"/>
    </location>
</feature>
<dbReference type="EMBL" id="CP049742">
    <property type="protein sequence ID" value="QPC47504.1"/>
    <property type="molecule type" value="Genomic_DNA"/>
</dbReference>
<keyword evidence="2" id="KW-0966">Cell projection</keyword>
<gene>
    <name evidence="2" type="primary">flaG</name>
    <name evidence="2" type="ORF">G8O30_11375</name>
</gene>
<dbReference type="InterPro" id="IPR035924">
    <property type="entry name" value="FlaG-like_sf"/>
</dbReference>
<dbReference type="KEGG" id="mcui:G8O30_11375"/>
<keyword evidence="3" id="KW-1185">Reference proteome</keyword>
<sequence>MIERVSTNQPTQPAVRSQSTSQTTEPQVKDVQNVESTKKDVEKAVKTFNEFLKETSTNVQFQFHEDLNEYYVTVVNTMTNEVIKEIPSKKLLDFHAAMRDFLGLLVDKKV</sequence>
<feature type="region of interest" description="Disordered" evidence="1">
    <location>
        <begin position="1"/>
        <end position="35"/>
    </location>
</feature>
<keyword evidence="2" id="KW-0282">Flagellum</keyword>
<dbReference type="InterPro" id="IPR005186">
    <property type="entry name" value="FlaG"/>
</dbReference>
<organism evidence="2 3">
    <name type="scientific">Mangrovibacillus cuniculi</name>
    <dbReference type="NCBI Taxonomy" id="2593652"/>
    <lineage>
        <taxon>Bacteria</taxon>
        <taxon>Bacillati</taxon>
        <taxon>Bacillota</taxon>
        <taxon>Bacilli</taxon>
        <taxon>Bacillales</taxon>
        <taxon>Bacillaceae</taxon>
        <taxon>Mangrovibacillus</taxon>
    </lineage>
</organism>
<dbReference type="RefSeq" id="WP_239672174.1">
    <property type="nucleotide sequence ID" value="NZ_CP049742.1"/>
</dbReference>
<keyword evidence="2" id="KW-0969">Cilium</keyword>
<proteinExistence type="predicted"/>
<name>A0A7S8CCK2_9BACI</name>
<evidence type="ECO:0000256" key="1">
    <source>
        <dbReference type="SAM" id="MobiDB-lite"/>
    </source>
</evidence>
<dbReference type="Proteomes" id="UP000593626">
    <property type="component" value="Chromosome"/>
</dbReference>
<evidence type="ECO:0000313" key="3">
    <source>
        <dbReference type="Proteomes" id="UP000593626"/>
    </source>
</evidence>
<dbReference type="PANTHER" id="PTHR37166">
    <property type="entry name" value="PROTEIN FLAG"/>
    <property type="match status" value="1"/>
</dbReference>
<dbReference type="PANTHER" id="PTHR37166:SF1">
    <property type="entry name" value="PROTEIN FLAG"/>
    <property type="match status" value="1"/>
</dbReference>
<protein>
    <submittedName>
        <fullName evidence="2">Flagellar protein FlaG</fullName>
    </submittedName>
</protein>
<reference evidence="2 3" key="1">
    <citation type="submission" date="2019-07" db="EMBL/GenBank/DDBJ databases">
        <title>Genome sequence of 2 isolates from Red Sea Mangroves.</title>
        <authorList>
            <person name="Sefrji F."/>
            <person name="Michoud G."/>
            <person name="Merlino G."/>
            <person name="Daffonchio D."/>
        </authorList>
    </citation>
    <scope>NUCLEOTIDE SEQUENCE [LARGE SCALE GENOMIC DNA]</scope>
    <source>
        <strain evidence="2 3">R1DC41</strain>
    </source>
</reference>
<dbReference type="Gene3D" id="3.30.160.170">
    <property type="entry name" value="FlaG-like"/>
    <property type="match status" value="1"/>
</dbReference>
<dbReference type="SUPFAM" id="SSF160214">
    <property type="entry name" value="FlaG-like"/>
    <property type="match status" value="1"/>
</dbReference>